<reference evidence="14 15" key="1">
    <citation type="journal article" date="2015" name="Sci. Rep.">
        <title>Chromosome-level genome map provides insights into diverse defense mechanisms in the medicinal fungus Ganoderma sinense.</title>
        <authorList>
            <person name="Zhu Y."/>
            <person name="Xu J."/>
            <person name="Sun C."/>
            <person name="Zhou S."/>
            <person name="Xu H."/>
            <person name="Nelson D.R."/>
            <person name="Qian J."/>
            <person name="Song J."/>
            <person name="Luo H."/>
            <person name="Xiang L."/>
            <person name="Li Y."/>
            <person name="Xu Z."/>
            <person name="Ji A."/>
            <person name="Wang L."/>
            <person name="Lu S."/>
            <person name="Hayward A."/>
            <person name="Sun W."/>
            <person name="Li X."/>
            <person name="Schwartz D.C."/>
            <person name="Wang Y."/>
            <person name="Chen S."/>
        </authorList>
    </citation>
    <scope>NUCLEOTIDE SEQUENCE [LARGE SCALE GENOMIC DNA]</scope>
    <source>
        <strain evidence="14 15">ZZ0214-1</strain>
    </source>
</reference>
<keyword evidence="7" id="KW-0249">Electron transport</keyword>
<dbReference type="InterPro" id="IPR045150">
    <property type="entry name" value="CYB561D1/2"/>
</dbReference>
<dbReference type="GO" id="GO:0140575">
    <property type="term" value="F:transmembrane monodehydroascorbate reductase activity"/>
    <property type="evidence" value="ECO:0007669"/>
    <property type="project" value="InterPro"/>
</dbReference>
<sequence length="229" mass="25277">MALDIVIPILPFEKFIIAHAVLCVIGFLGLLPLGALVARYTRTFSPNWFKAHWIIQFAVAGPVIIVGVSMGIHAVVLAVSGPVNDVHKRWGISIFVLYLAQLAFGASIHFYKPSAWAKGHGRRPYQNYFHAVTGLLIIALAMFQVRTGFRSEWPVQTGRGPITNGANVFWYVWIVLLPVIYFSGVVVLIRRQLAQEKEAREEDTDSAEPKEPIAHEASGSTATEVAKGE</sequence>
<dbReference type="PROSITE" id="PS50939">
    <property type="entry name" value="CYTOCHROME_B561"/>
    <property type="match status" value="1"/>
</dbReference>
<comment type="caution">
    <text evidence="14">The sequence shown here is derived from an EMBL/GenBank/DDBJ whole genome shotgun (WGS) entry which is preliminary data.</text>
</comment>
<organism evidence="14 15">
    <name type="scientific">Ganoderma sinense ZZ0214-1</name>
    <dbReference type="NCBI Taxonomy" id="1077348"/>
    <lineage>
        <taxon>Eukaryota</taxon>
        <taxon>Fungi</taxon>
        <taxon>Dikarya</taxon>
        <taxon>Basidiomycota</taxon>
        <taxon>Agaricomycotina</taxon>
        <taxon>Agaricomycetes</taxon>
        <taxon>Polyporales</taxon>
        <taxon>Polyporaceae</taxon>
        <taxon>Ganoderma</taxon>
    </lineage>
</organism>
<feature type="transmembrane region" description="Helical" evidence="12">
    <location>
        <begin position="53"/>
        <end position="78"/>
    </location>
</feature>
<accession>A0A2G8SRA3</accession>
<dbReference type="STRING" id="1077348.A0A2G8SRA3"/>
<evidence type="ECO:0000256" key="6">
    <source>
        <dbReference type="ARBA" id="ARBA00022723"/>
    </source>
</evidence>
<dbReference type="Pfam" id="PF03188">
    <property type="entry name" value="Cytochrom_B561"/>
    <property type="match status" value="1"/>
</dbReference>
<evidence type="ECO:0000256" key="12">
    <source>
        <dbReference type="SAM" id="Phobius"/>
    </source>
</evidence>
<keyword evidence="8 12" id="KW-1133">Transmembrane helix</keyword>
<keyword evidence="5 12" id="KW-0812">Transmembrane</keyword>
<dbReference type="Proteomes" id="UP000230002">
    <property type="component" value="Unassembled WGS sequence"/>
</dbReference>
<evidence type="ECO:0000256" key="9">
    <source>
        <dbReference type="ARBA" id="ARBA00023004"/>
    </source>
</evidence>
<evidence type="ECO:0000256" key="11">
    <source>
        <dbReference type="SAM" id="MobiDB-lite"/>
    </source>
</evidence>
<keyword evidence="10 12" id="KW-0472">Membrane</keyword>
<feature type="region of interest" description="Disordered" evidence="11">
    <location>
        <begin position="196"/>
        <end position="229"/>
    </location>
</feature>
<dbReference type="AlphaFoldDB" id="A0A2G8SRA3"/>
<keyword evidence="6" id="KW-0479">Metal-binding</keyword>
<dbReference type="PANTHER" id="PTHR15422">
    <property type="entry name" value="OS05G0565100 PROTEIN"/>
    <property type="match status" value="1"/>
</dbReference>
<dbReference type="GO" id="GO:0016020">
    <property type="term" value="C:membrane"/>
    <property type="evidence" value="ECO:0007669"/>
    <property type="project" value="UniProtKB-SubCell"/>
</dbReference>
<evidence type="ECO:0000313" key="14">
    <source>
        <dbReference type="EMBL" id="PIL36272.1"/>
    </source>
</evidence>
<dbReference type="GO" id="GO:0046872">
    <property type="term" value="F:metal ion binding"/>
    <property type="evidence" value="ECO:0007669"/>
    <property type="project" value="UniProtKB-KW"/>
</dbReference>
<dbReference type="OrthoDB" id="366214at2759"/>
<keyword evidence="4" id="KW-0349">Heme</keyword>
<dbReference type="EMBL" id="AYKW01000002">
    <property type="protein sequence ID" value="PIL36272.1"/>
    <property type="molecule type" value="Genomic_DNA"/>
</dbReference>
<evidence type="ECO:0000256" key="7">
    <source>
        <dbReference type="ARBA" id="ARBA00022982"/>
    </source>
</evidence>
<dbReference type="GO" id="GO:0020037">
    <property type="term" value="F:heme binding"/>
    <property type="evidence" value="ECO:0007669"/>
    <property type="project" value="TreeGrafter"/>
</dbReference>
<keyword evidence="15" id="KW-1185">Reference proteome</keyword>
<dbReference type="SMART" id="SM00665">
    <property type="entry name" value="B561"/>
    <property type="match status" value="1"/>
</dbReference>
<feature type="domain" description="Cytochrome b561" evidence="13">
    <location>
        <begin position="1"/>
        <end position="191"/>
    </location>
</feature>
<dbReference type="PANTHER" id="PTHR15422:SF24">
    <property type="entry name" value="DOMON RELATED DOMAIN-CONTAINING PROTEIN"/>
    <property type="match status" value="1"/>
</dbReference>
<name>A0A2G8SRA3_9APHY</name>
<feature type="transmembrane region" description="Helical" evidence="12">
    <location>
        <begin position="169"/>
        <end position="189"/>
    </location>
</feature>
<keyword evidence="3" id="KW-0813">Transport</keyword>
<keyword evidence="9" id="KW-0408">Iron</keyword>
<evidence type="ECO:0000256" key="1">
    <source>
        <dbReference type="ARBA" id="ARBA00001970"/>
    </source>
</evidence>
<evidence type="ECO:0000256" key="2">
    <source>
        <dbReference type="ARBA" id="ARBA00004141"/>
    </source>
</evidence>
<evidence type="ECO:0000313" key="15">
    <source>
        <dbReference type="Proteomes" id="UP000230002"/>
    </source>
</evidence>
<comment type="cofactor">
    <cofactor evidence="1">
        <name>heme b</name>
        <dbReference type="ChEBI" id="CHEBI:60344"/>
    </cofactor>
</comment>
<dbReference type="InterPro" id="IPR006593">
    <property type="entry name" value="Cyt_b561/ferric_Rdtase_TM"/>
</dbReference>
<comment type="subcellular location">
    <subcellularLocation>
        <location evidence="2">Membrane</location>
        <topology evidence="2">Multi-pass membrane protein</topology>
    </subcellularLocation>
</comment>
<dbReference type="CDD" id="cd08760">
    <property type="entry name" value="Cyt_b561_FRRS1_like"/>
    <property type="match status" value="1"/>
</dbReference>
<evidence type="ECO:0000256" key="3">
    <source>
        <dbReference type="ARBA" id="ARBA00022448"/>
    </source>
</evidence>
<gene>
    <name evidence="14" type="ORF">GSI_01934</name>
</gene>
<feature type="transmembrane region" description="Helical" evidence="12">
    <location>
        <begin position="128"/>
        <end position="149"/>
    </location>
</feature>
<evidence type="ECO:0000256" key="8">
    <source>
        <dbReference type="ARBA" id="ARBA00022989"/>
    </source>
</evidence>
<feature type="transmembrane region" description="Helical" evidence="12">
    <location>
        <begin position="90"/>
        <end position="108"/>
    </location>
</feature>
<proteinExistence type="predicted"/>
<protein>
    <recommendedName>
        <fullName evidence="13">Cytochrome b561 domain-containing protein</fullName>
    </recommendedName>
</protein>
<evidence type="ECO:0000256" key="5">
    <source>
        <dbReference type="ARBA" id="ARBA00022692"/>
    </source>
</evidence>
<evidence type="ECO:0000256" key="4">
    <source>
        <dbReference type="ARBA" id="ARBA00022617"/>
    </source>
</evidence>
<evidence type="ECO:0000256" key="10">
    <source>
        <dbReference type="ARBA" id="ARBA00023136"/>
    </source>
</evidence>
<evidence type="ECO:0000259" key="13">
    <source>
        <dbReference type="PROSITE" id="PS50939"/>
    </source>
</evidence>
<feature type="transmembrane region" description="Helical" evidence="12">
    <location>
        <begin position="16"/>
        <end position="41"/>
    </location>
</feature>
<dbReference type="Gene3D" id="1.20.120.1770">
    <property type="match status" value="1"/>
</dbReference>